<feature type="region of interest" description="Disordered" evidence="1">
    <location>
        <begin position="14"/>
        <end position="39"/>
    </location>
</feature>
<dbReference type="eggNOG" id="ENOG502SMKU">
    <property type="taxonomic scope" value="Eukaryota"/>
</dbReference>
<dbReference type="HOGENOM" id="CLU_289614_0_0_1"/>
<organism evidence="2 3">
    <name type="scientific">Hypocrea virens (strain Gv29-8 / FGSC 10586)</name>
    <name type="common">Gliocladium virens</name>
    <name type="synonym">Trichoderma virens</name>
    <dbReference type="NCBI Taxonomy" id="413071"/>
    <lineage>
        <taxon>Eukaryota</taxon>
        <taxon>Fungi</taxon>
        <taxon>Dikarya</taxon>
        <taxon>Ascomycota</taxon>
        <taxon>Pezizomycotina</taxon>
        <taxon>Sordariomycetes</taxon>
        <taxon>Hypocreomycetidae</taxon>
        <taxon>Hypocreales</taxon>
        <taxon>Hypocreaceae</taxon>
        <taxon>Trichoderma</taxon>
    </lineage>
</organism>
<dbReference type="OrthoDB" id="3353407at2759"/>
<feature type="compositionally biased region" description="Polar residues" evidence="1">
    <location>
        <begin position="762"/>
        <end position="775"/>
    </location>
</feature>
<feature type="non-terminal residue" evidence="2">
    <location>
        <position position="1059"/>
    </location>
</feature>
<feature type="compositionally biased region" description="Acidic residues" evidence="1">
    <location>
        <begin position="783"/>
        <end position="796"/>
    </location>
</feature>
<name>G9MHX0_HYPVG</name>
<dbReference type="InterPro" id="IPR021822">
    <property type="entry name" value="DUF3405"/>
</dbReference>
<dbReference type="InParanoid" id="G9MHX0"/>
<feature type="compositionally biased region" description="Basic and acidic residues" evidence="1">
    <location>
        <begin position="235"/>
        <end position="255"/>
    </location>
</feature>
<feature type="compositionally biased region" description="Polar residues" evidence="1">
    <location>
        <begin position="855"/>
        <end position="864"/>
    </location>
</feature>
<evidence type="ECO:0000256" key="1">
    <source>
        <dbReference type="SAM" id="MobiDB-lite"/>
    </source>
</evidence>
<sequence length="1059" mass="120173">WDLTIEELRQWKDEGDKENYDDVAPGYETDGKGRDSGTISRLQHEKDMRKMWRYAYRTTANLESSGKIYGNTLSTLDYKDNRTNALRQKLREDPAVNVGFSVDKPVRFNPYPNYNGDEWKKLQHAAHVACKGPTGEPVEDLLVFKGRPHNFPEPNFGSYSLFNMDPNLCWERDTRLGPYGLLQQTKKVGGEVEVINWDNVNWGDLQRRCLEANAARFDLNRDKTNPYLDVYPELNKPEAPEGTDNKATDAQKDKASPVQPPRLDDKTVKIKGRSPFDSSGAEDNSKIVKEKRSVILLRSYTGKTYSKNDKETIRAMISELSLRTGGEFEVVLLVQVKDNKLDIFGDPEVYQSVLQKHIPPEFHGITVLWNDKQVWDIYPKLDEKARTVHTAQWLCVQKFSADHPEFDYIWNWEMDFRFTGHHYDMLDNIGKFAAKQPRRGSWERSERWYIPEYHGDYDTTFRKEIEETYAGDTVWGAPDLPFIKPVGPKPPVKTPQEDNYSWGVGEEADFIALGPIFNPVNSNWIIRDNVWGYSDKEHRARDLPRRTTIVTHSRLSKRLIDIMHIENLRGNHVASEMTPQTLALIHGFKAVYAPHPIFTDRDWNGKFLNQWFNPGPKGESGGYGSPMGWGRERRFQGNTWYYRAEPPNRMYNNWMGWIDTGIGGEEWEQENGRPCLPSILLHPVKDTTTVTKKDHKTGFELFYDAYSPAFYFMMAPDFGLVVYLSVCSAYLHDSTPAPRRFLLPRRSTQSSLSQAPGAPPRFQSTQRFGSSSAPRPTQGRELDIEESEDGEEEEVVSESSLSGDERGATETRQPASRHSVLDIESDAGVPSQEDLSPDVADTRPKIHRRFDIESESPSEGSQGTEVGREAKRRKMSISPTPLFGSPGVTHEETNFDTEDGASVMSTDSGEESPITMRNSKALQQPIFQQAPRFKPLDAANALGGLPAAFSPQRRGARYLPGGMAAQLQGWLSEIKGWEENIGKAESVIKIKVDQIRSGRRMYLIEGRDPSAEASKKWILAGEGKLTGLGKRAEVKIGSVVLIEQPVWDVELEGSSWNVA</sequence>
<feature type="region of interest" description="Disordered" evidence="1">
    <location>
        <begin position="230"/>
        <end position="284"/>
    </location>
</feature>
<evidence type="ECO:0000313" key="2">
    <source>
        <dbReference type="EMBL" id="EHK26306.1"/>
    </source>
</evidence>
<dbReference type="PANTHER" id="PTHR36205">
    <property type="entry name" value="CHROMOSOME 19, WHOLE GENOME SHOTGUN SEQUENCE"/>
    <property type="match status" value="1"/>
</dbReference>
<reference evidence="2 3" key="1">
    <citation type="journal article" date="2011" name="Genome Biol.">
        <title>Comparative genome sequence analysis underscores mycoparasitism as the ancestral life style of Trichoderma.</title>
        <authorList>
            <person name="Kubicek C.P."/>
            <person name="Herrera-Estrella A."/>
            <person name="Seidl-Seiboth V."/>
            <person name="Martinez D.A."/>
            <person name="Druzhinina I.S."/>
            <person name="Thon M."/>
            <person name="Zeilinger S."/>
            <person name="Casas-Flores S."/>
            <person name="Horwitz B.A."/>
            <person name="Mukherjee P.K."/>
            <person name="Mukherjee M."/>
            <person name="Kredics L."/>
            <person name="Alcaraz L.D."/>
            <person name="Aerts A."/>
            <person name="Antal Z."/>
            <person name="Atanasova L."/>
            <person name="Cervantes-Badillo M.G."/>
            <person name="Challacombe J."/>
            <person name="Chertkov O."/>
            <person name="McCluskey K."/>
            <person name="Coulpier F."/>
            <person name="Deshpande N."/>
            <person name="von Doehren H."/>
            <person name="Ebbole D.J."/>
            <person name="Esquivel-Naranjo E.U."/>
            <person name="Fekete E."/>
            <person name="Flipphi M."/>
            <person name="Glaser F."/>
            <person name="Gomez-Rodriguez E.Y."/>
            <person name="Gruber S."/>
            <person name="Han C."/>
            <person name="Henrissat B."/>
            <person name="Hermosa R."/>
            <person name="Hernandez-Onate M."/>
            <person name="Karaffa L."/>
            <person name="Kosti I."/>
            <person name="Le Crom S."/>
            <person name="Lindquist E."/>
            <person name="Lucas S."/>
            <person name="Luebeck M."/>
            <person name="Luebeck P.S."/>
            <person name="Margeot A."/>
            <person name="Metz B."/>
            <person name="Misra M."/>
            <person name="Nevalainen H."/>
            <person name="Omann M."/>
            <person name="Packer N."/>
            <person name="Perrone G."/>
            <person name="Uresti-Rivera E.E."/>
            <person name="Salamov A."/>
            <person name="Schmoll M."/>
            <person name="Seiboth B."/>
            <person name="Shapiro H."/>
            <person name="Sukno S."/>
            <person name="Tamayo-Ramos J.A."/>
            <person name="Tisch D."/>
            <person name="Wiest A."/>
            <person name="Wilkinson H.H."/>
            <person name="Zhang M."/>
            <person name="Coutinho P.M."/>
            <person name="Kenerley C.M."/>
            <person name="Monte E."/>
            <person name="Baker S.E."/>
            <person name="Grigoriev I.V."/>
        </authorList>
    </citation>
    <scope>NUCLEOTIDE SEQUENCE [LARGE SCALE GENOMIC DNA]</scope>
    <source>
        <strain evidence="3">Gv29-8 / FGSC 10586</strain>
    </source>
</reference>
<protein>
    <submittedName>
        <fullName evidence="2">Uncharacterized protein</fullName>
    </submittedName>
</protein>
<gene>
    <name evidence="2" type="ORF">TRIVIDRAFT_112539</name>
</gene>
<dbReference type="VEuPathDB" id="FungiDB:TRIVIDRAFT_112539"/>
<accession>G9MHX0</accession>
<feature type="compositionally biased region" description="Basic and acidic residues" evidence="1">
    <location>
        <begin position="840"/>
        <end position="852"/>
    </location>
</feature>
<keyword evidence="3" id="KW-1185">Reference proteome</keyword>
<dbReference type="GeneID" id="25786895"/>
<dbReference type="Pfam" id="PF11885">
    <property type="entry name" value="DUF3405"/>
    <property type="match status" value="1"/>
</dbReference>
<feature type="region of interest" description="Disordered" evidence="1">
    <location>
        <begin position="745"/>
        <end position="913"/>
    </location>
</feature>
<evidence type="ECO:0000313" key="3">
    <source>
        <dbReference type="Proteomes" id="UP000007115"/>
    </source>
</evidence>
<dbReference type="PANTHER" id="PTHR36205:SF2">
    <property type="entry name" value="MAJOR FACILITATOR SUPERFAMILY TRANSPORTER"/>
    <property type="match status" value="1"/>
</dbReference>
<dbReference type="STRING" id="413071.G9MHX0"/>
<dbReference type="RefSeq" id="XP_013960517.1">
    <property type="nucleotide sequence ID" value="XM_014105042.1"/>
</dbReference>
<dbReference type="EMBL" id="ABDF02000002">
    <property type="protein sequence ID" value="EHK26306.1"/>
    <property type="molecule type" value="Genomic_DNA"/>
</dbReference>
<dbReference type="Proteomes" id="UP000007115">
    <property type="component" value="Unassembled WGS sequence"/>
</dbReference>
<comment type="caution">
    <text evidence="2">The sequence shown here is derived from an EMBL/GenBank/DDBJ whole genome shotgun (WGS) entry which is preliminary data.</text>
</comment>
<proteinExistence type="predicted"/>
<feature type="non-terminal residue" evidence="2">
    <location>
        <position position="1"/>
    </location>
</feature>
<dbReference type="AlphaFoldDB" id="G9MHX0"/>